<proteinExistence type="predicted"/>
<comment type="caution">
    <text evidence="1">The sequence shown here is derived from an EMBL/GenBank/DDBJ whole genome shotgun (WGS) entry which is preliminary data.</text>
</comment>
<sequence length="236" mass="27983">MSAQAPQEEFQTTQKSGKSRLEMLPGELRNKIHEYVLTVGRCERAMIITHTYDHGPAVILGHPYVKKRTQEELRQPPITMVSRLMREDTLPMFYALTTFTFATGDLIIISRNYCDDIHHWMRAIGPTNYMAIRKVVLEFNDWPFDCKYTQRPRVRNNARLWFEIRIDRPKDTIEIESGTTDYPMGENILNAYRLTEAYRKWYEELFAVFRSSPENLNKWLGELSTWYQKHPNSRLI</sequence>
<gene>
    <name evidence="1" type="ORF">M8818_002193</name>
</gene>
<organism evidence="1 2">
    <name type="scientific">Zalaria obscura</name>
    <dbReference type="NCBI Taxonomy" id="2024903"/>
    <lineage>
        <taxon>Eukaryota</taxon>
        <taxon>Fungi</taxon>
        <taxon>Dikarya</taxon>
        <taxon>Ascomycota</taxon>
        <taxon>Pezizomycotina</taxon>
        <taxon>Dothideomycetes</taxon>
        <taxon>Dothideomycetidae</taxon>
        <taxon>Dothideales</taxon>
        <taxon>Zalariaceae</taxon>
        <taxon>Zalaria</taxon>
    </lineage>
</organism>
<name>A0ACC3SK30_9PEZI</name>
<keyword evidence="2" id="KW-1185">Reference proteome</keyword>
<evidence type="ECO:0000313" key="2">
    <source>
        <dbReference type="Proteomes" id="UP001320706"/>
    </source>
</evidence>
<evidence type="ECO:0000313" key="1">
    <source>
        <dbReference type="EMBL" id="KAK8215183.1"/>
    </source>
</evidence>
<reference evidence="1" key="1">
    <citation type="submission" date="2024-02" db="EMBL/GenBank/DDBJ databases">
        <title>Metagenome Assembled Genome of Zalaria obscura JY119.</title>
        <authorList>
            <person name="Vighnesh L."/>
            <person name="Jagadeeshwari U."/>
            <person name="Venkata Ramana C."/>
            <person name="Sasikala C."/>
        </authorList>
    </citation>
    <scope>NUCLEOTIDE SEQUENCE</scope>
    <source>
        <strain evidence="1">JY119</strain>
    </source>
</reference>
<accession>A0ACC3SK30</accession>
<dbReference type="Proteomes" id="UP001320706">
    <property type="component" value="Unassembled WGS sequence"/>
</dbReference>
<dbReference type="EMBL" id="JAMKPW020000009">
    <property type="protein sequence ID" value="KAK8215183.1"/>
    <property type="molecule type" value="Genomic_DNA"/>
</dbReference>
<protein>
    <submittedName>
        <fullName evidence="1">Uncharacterized protein</fullName>
    </submittedName>
</protein>